<dbReference type="SMART" id="SM00248">
    <property type="entry name" value="ANK"/>
    <property type="match status" value="6"/>
</dbReference>
<keyword evidence="1" id="KW-0677">Repeat</keyword>
<dbReference type="SUPFAM" id="SSF48403">
    <property type="entry name" value="Ankyrin repeat"/>
    <property type="match status" value="1"/>
</dbReference>
<dbReference type="GO" id="GO:0016740">
    <property type="term" value="F:transferase activity"/>
    <property type="evidence" value="ECO:0007669"/>
    <property type="project" value="UniProtKB-KW"/>
</dbReference>
<dbReference type="InterPro" id="IPR036770">
    <property type="entry name" value="Ankyrin_rpt-contain_sf"/>
</dbReference>
<dbReference type="PANTHER" id="PTHR24201">
    <property type="entry name" value="ANK_REP_REGION DOMAIN-CONTAINING PROTEIN"/>
    <property type="match status" value="1"/>
</dbReference>
<feature type="repeat" description="ANK" evidence="3">
    <location>
        <begin position="35"/>
        <end position="67"/>
    </location>
</feature>
<keyword evidence="4" id="KW-1133">Transmembrane helix</keyword>
<evidence type="ECO:0000256" key="3">
    <source>
        <dbReference type="PROSITE-ProRule" id="PRU00023"/>
    </source>
</evidence>
<dbReference type="PROSITE" id="PS50216">
    <property type="entry name" value="DHHC"/>
    <property type="match status" value="1"/>
</dbReference>
<dbReference type="InterPro" id="IPR002110">
    <property type="entry name" value="Ankyrin_rpt"/>
</dbReference>
<dbReference type="PANTHER" id="PTHR24201:SF15">
    <property type="entry name" value="ANKYRIN REPEAT DOMAIN-CONTAINING PROTEIN 66"/>
    <property type="match status" value="1"/>
</dbReference>
<dbReference type="OrthoDB" id="163438at2759"/>
<protein>
    <submittedName>
        <fullName evidence="5">Palmitoyltransferase</fullName>
    </submittedName>
</protein>
<feature type="transmembrane region" description="Helical" evidence="4">
    <location>
        <begin position="374"/>
        <end position="395"/>
    </location>
</feature>
<feature type="transmembrane region" description="Helical" evidence="4">
    <location>
        <begin position="270"/>
        <end position="289"/>
    </location>
</feature>
<evidence type="ECO:0000256" key="2">
    <source>
        <dbReference type="ARBA" id="ARBA00023043"/>
    </source>
</evidence>
<feature type="repeat" description="ANK" evidence="3">
    <location>
        <begin position="175"/>
        <end position="197"/>
    </location>
</feature>
<proteinExistence type="predicted"/>
<accession>A0A1V9ZVU9</accession>
<dbReference type="Gene3D" id="1.25.40.20">
    <property type="entry name" value="Ankyrin repeat-containing domain"/>
    <property type="match status" value="2"/>
</dbReference>
<keyword evidence="2 3" id="KW-0040">ANK repeat</keyword>
<dbReference type="AlphaFoldDB" id="A0A1V9ZVU9"/>
<dbReference type="InterPro" id="IPR050776">
    <property type="entry name" value="Ank_Repeat/CDKN_Inhibitor"/>
</dbReference>
<reference evidence="5 6" key="1">
    <citation type="journal article" date="2014" name="Genome Biol. Evol.">
        <title>The secreted proteins of Achlya hypogyna and Thraustotheca clavata identify the ancestral oomycete secretome and reveal gene acquisitions by horizontal gene transfer.</title>
        <authorList>
            <person name="Misner I."/>
            <person name="Blouin N."/>
            <person name="Leonard G."/>
            <person name="Richards T.A."/>
            <person name="Lane C.E."/>
        </authorList>
    </citation>
    <scope>NUCLEOTIDE SEQUENCE [LARGE SCALE GENOMIC DNA]</scope>
    <source>
        <strain evidence="5 6">ATCC 34112</strain>
    </source>
</reference>
<dbReference type="EMBL" id="JNBS01001240">
    <property type="protein sequence ID" value="OQS02135.1"/>
    <property type="molecule type" value="Genomic_DNA"/>
</dbReference>
<feature type="repeat" description="ANK" evidence="3">
    <location>
        <begin position="102"/>
        <end position="134"/>
    </location>
</feature>
<dbReference type="PROSITE" id="PS50088">
    <property type="entry name" value="ANK_REPEAT"/>
    <property type="match status" value="3"/>
</dbReference>
<keyword evidence="4" id="KW-0472">Membrane</keyword>
<evidence type="ECO:0000313" key="5">
    <source>
        <dbReference type="EMBL" id="OQS02135.1"/>
    </source>
</evidence>
<dbReference type="Pfam" id="PF12796">
    <property type="entry name" value="Ank_2"/>
    <property type="match status" value="2"/>
</dbReference>
<evidence type="ECO:0000256" key="4">
    <source>
        <dbReference type="SAM" id="Phobius"/>
    </source>
</evidence>
<dbReference type="Proteomes" id="UP000243217">
    <property type="component" value="Unassembled WGS sequence"/>
</dbReference>
<dbReference type="PROSITE" id="PS50297">
    <property type="entry name" value="ANK_REP_REGION"/>
    <property type="match status" value="3"/>
</dbReference>
<comment type="caution">
    <text evidence="5">The sequence shown here is derived from an EMBL/GenBank/DDBJ whole genome shotgun (WGS) entry which is preliminary data.</text>
</comment>
<evidence type="ECO:0000313" key="6">
    <source>
        <dbReference type="Proteomes" id="UP000243217"/>
    </source>
</evidence>
<organism evidence="5 6">
    <name type="scientific">Thraustotheca clavata</name>
    <dbReference type="NCBI Taxonomy" id="74557"/>
    <lineage>
        <taxon>Eukaryota</taxon>
        <taxon>Sar</taxon>
        <taxon>Stramenopiles</taxon>
        <taxon>Oomycota</taxon>
        <taxon>Saprolegniomycetes</taxon>
        <taxon>Saprolegniales</taxon>
        <taxon>Achlyaceae</taxon>
        <taxon>Thraustotheca</taxon>
    </lineage>
</organism>
<keyword evidence="4" id="KW-0812">Transmembrane</keyword>
<keyword evidence="5" id="KW-0808">Transferase</keyword>
<sequence length="432" mass="48998">MFLDLIKKVENEQDLERIHQALMEKNELVHTMDEQEHSCLHWAAQIGPPALVQLLLDHNADMNRMDQRGLVPLHWAAAANNLKTIQVLVNHPECVIDALDRKHQTPLLLAARNGHVLTVLYMLKRGADATIVDANQDNFIHWAAYKGSSEVLTLFHAYAGQFAFDTRLFHAVDAFGQTPLHLASSQGHLDCVEYLVEELDTSITIVDAKGNTPWTLAQSKGHAAVFAYLTNKFQPAWNRQLGHALYFWCVHAMNAEAVSLRPFLGPKAPFYFLLGNFLLVAYWNLIVFLNTTQLFLSAFTWACFGCAWHTEAGFVNHDPVMVASYTTVMDAIVNNDKVNLPIVRLCHTCRVEKPNGAKHCRHCRKCVLHFDHQYISLLNIFITFVAAPISTIAWVNTTTHIFFCVQASWQPQLRTWRTSGLMKTQVLDLYVE</sequence>
<name>A0A1V9ZVU9_9STRA</name>
<gene>
    <name evidence="5" type="ORF">THRCLA_05468</name>
</gene>
<keyword evidence="6" id="KW-1185">Reference proteome</keyword>
<evidence type="ECO:0000256" key="1">
    <source>
        <dbReference type="ARBA" id="ARBA00022737"/>
    </source>
</evidence>